<keyword evidence="3 7" id="KW-0808">Transferase</keyword>
<keyword evidence="9" id="KW-0449">Lipoprotein</keyword>
<evidence type="ECO:0000256" key="6">
    <source>
        <dbReference type="ARBA" id="ARBA00023136"/>
    </source>
</evidence>
<keyword evidence="4 7" id="KW-0812">Transmembrane</keyword>
<reference evidence="9 10" key="2">
    <citation type="submission" date="2019-03" db="EMBL/GenBank/DDBJ databases">
        <title>Genomic Encyclopedia of Type Strains, Phase IV (KMG-IV): sequencing the most valuable type-strain genomes for metagenomic binning, comparative biology and taxonomic classification.</title>
        <authorList>
            <person name="Goeker M."/>
        </authorList>
    </citation>
    <scope>NUCLEOTIDE SEQUENCE [LARGE SCALE GENOMIC DNA]</scope>
    <source>
        <strain evidence="9 10">DSM 103426</strain>
    </source>
</reference>
<dbReference type="RefSeq" id="WP_008975928.1">
    <property type="nucleotide sequence ID" value="NZ_BHEO01000008.1"/>
</dbReference>
<feature type="transmembrane region" description="Helical" evidence="7">
    <location>
        <begin position="13"/>
        <end position="32"/>
    </location>
</feature>
<name>A0A4R3JN19_9FIRM</name>
<dbReference type="InterPro" id="IPR001640">
    <property type="entry name" value="Lgt"/>
</dbReference>
<dbReference type="GO" id="GO:0008961">
    <property type="term" value="F:phosphatidylglycerol-prolipoprotein diacylglyceryl transferase activity"/>
    <property type="evidence" value="ECO:0007669"/>
    <property type="project" value="UniProtKB-UniRule"/>
</dbReference>
<dbReference type="EMBL" id="SLZV01000013">
    <property type="protein sequence ID" value="TCS67868.1"/>
    <property type="molecule type" value="Genomic_DNA"/>
</dbReference>
<gene>
    <name evidence="7" type="primary">lgt</name>
    <name evidence="9" type="ORF">EDD74_1134</name>
    <name evidence="8" type="ORF">FAEUMB_24170</name>
</gene>
<evidence type="ECO:0000256" key="4">
    <source>
        <dbReference type="ARBA" id="ARBA00022692"/>
    </source>
</evidence>
<dbReference type="PANTHER" id="PTHR30589">
    <property type="entry name" value="PROLIPOPROTEIN DIACYLGLYCERYL TRANSFERASE"/>
    <property type="match status" value="1"/>
</dbReference>
<evidence type="ECO:0000256" key="3">
    <source>
        <dbReference type="ARBA" id="ARBA00022679"/>
    </source>
</evidence>
<dbReference type="UniPathway" id="UPA00664"/>
<evidence type="ECO:0000256" key="7">
    <source>
        <dbReference type="HAMAP-Rule" id="MF_01147"/>
    </source>
</evidence>
<comment type="function">
    <text evidence="7">Catalyzes the transfer of the diacylglyceryl group from phosphatidylglycerol to the sulfhydryl group of the N-terminal cysteine of a prolipoprotein, the first step in the formation of mature lipoproteins.</text>
</comment>
<dbReference type="NCBIfam" id="TIGR00544">
    <property type="entry name" value="lgt"/>
    <property type="match status" value="1"/>
</dbReference>
<feature type="transmembrane region" description="Helical" evidence="7">
    <location>
        <begin position="162"/>
        <end position="185"/>
    </location>
</feature>
<comment type="catalytic activity">
    <reaction evidence="7">
        <text>L-cysteinyl-[prolipoprotein] + a 1,2-diacyl-sn-glycero-3-phospho-(1'-sn-glycerol) = an S-1,2-diacyl-sn-glyceryl-L-cysteinyl-[prolipoprotein] + sn-glycerol 1-phosphate + H(+)</text>
        <dbReference type="Rhea" id="RHEA:56712"/>
        <dbReference type="Rhea" id="RHEA-COMP:14679"/>
        <dbReference type="Rhea" id="RHEA-COMP:14680"/>
        <dbReference type="ChEBI" id="CHEBI:15378"/>
        <dbReference type="ChEBI" id="CHEBI:29950"/>
        <dbReference type="ChEBI" id="CHEBI:57685"/>
        <dbReference type="ChEBI" id="CHEBI:64716"/>
        <dbReference type="ChEBI" id="CHEBI:140658"/>
        <dbReference type="EC" id="2.5.1.145"/>
    </reaction>
</comment>
<dbReference type="GO" id="GO:0005886">
    <property type="term" value="C:plasma membrane"/>
    <property type="evidence" value="ECO:0007669"/>
    <property type="project" value="UniProtKB-SubCell"/>
</dbReference>
<keyword evidence="5 7" id="KW-1133">Transmembrane helix</keyword>
<evidence type="ECO:0000256" key="1">
    <source>
        <dbReference type="ARBA" id="ARBA00007150"/>
    </source>
</evidence>
<organism evidence="9 10">
    <name type="scientific">Faecalimonas umbilicata</name>
    <dbReference type="NCBI Taxonomy" id="1912855"/>
    <lineage>
        <taxon>Bacteria</taxon>
        <taxon>Bacillati</taxon>
        <taxon>Bacillota</taxon>
        <taxon>Clostridia</taxon>
        <taxon>Lachnospirales</taxon>
        <taxon>Lachnospiraceae</taxon>
        <taxon>Faecalimonas</taxon>
    </lineage>
</organism>
<proteinExistence type="inferred from homology"/>
<dbReference type="EC" id="2.5.1.145" evidence="7"/>
<comment type="similarity">
    <text evidence="1 7">Belongs to the Lgt family.</text>
</comment>
<sequence length="256" mass="28422">MKYILFEAGPVTVYSYGLMIALGVILTFVVAQKRAKNYGLDPDAIFYMGAWGLLAGILGAKLLFYLTEIKEIIKDPSLLLNVSEGFVVYGGIIGGILGAYIYAKIKKIDILAYFDLAVPSIAFAQGFGRIGCFLAGCCYGRETNAWYGITFHNSPFAPNEVALIPTQLISSVADFAHFFILIFLAKRVKHKGVVTAMYLIFYSVGRFLIEMLRNDPRGTISVMSTSQFISIFTLVAGIFMFVFCRRKRQGEEKQEA</sequence>
<dbReference type="Proteomes" id="UP000702954">
    <property type="component" value="Unassembled WGS sequence"/>
</dbReference>
<dbReference type="AlphaFoldDB" id="A0A4R3JN19"/>
<comment type="pathway">
    <text evidence="7">Protein modification; lipoprotein biosynthesis (diacylglyceryl transfer).</text>
</comment>
<accession>A0A4R3JN19</accession>
<evidence type="ECO:0000256" key="2">
    <source>
        <dbReference type="ARBA" id="ARBA00022475"/>
    </source>
</evidence>
<dbReference type="EMBL" id="BHEO01000008">
    <property type="protein sequence ID" value="GBU05876.1"/>
    <property type="molecule type" value="Genomic_DNA"/>
</dbReference>
<feature type="transmembrane region" description="Helical" evidence="7">
    <location>
        <begin position="192"/>
        <end position="209"/>
    </location>
</feature>
<dbReference type="Proteomes" id="UP000294613">
    <property type="component" value="Unassembled WGS sequence"/>
</dbReference>
<feature type="transmembrane region" description="Helical" evidence="7">
    <location>
        <begin position="44"/>
        <end position="66"/>
    </location>
</feature>
<reference evidence="8 11" key="1">
    <citation type="journal article" date="2018" name="Int. J. Syst. Evol. Microbiol.">
        <title>Draft Genome Sequence of Faecalimonas umbilicata JCM 30896T, an Acetate-Producing Bacterium Isolated from Human Feces.</title>
        <authorList>
            <person name="Sakamoto M."/>
            <person name="Ikeyama N."/>
            <person name="Yuki M."/>
            <person name="Ohkuma M."/>
        </authorList>
    </citation>
    <scope>NUCLEOTIDE SEQUENCE [LARGE SCALE GENOMIC DNA]</scope>
    <source>
        <strain evidence="8 11">EGH7</strain>
    </source>
</reference>
<keyword evidence="2 7" id="KW-1003">Cell membrane</keyword>
<keyword evidence="11" id="KW-1185">Reference proteome</keyword>
<evidence type="ECO:0000256" key="5">
    <source>
        <dbReference type="ARBA" id="ARBA00022989"/>
    </source>
</evidence>
<feature type="binding site" evidence="7">
    <location>
        <position position="129"/>
    </location>
    <ligand>
        <name>a 1,2-diacyl-sn-glycero-3-phospho-(1'-sn-glycerol)</name>
        <dbReference type="ChEBI" id="CHEBI:64716"/>
    </ligand>
</feature>
<dbReference type="HAMAP" id="MF_01147">
    <property type="entry name" value="Lgt"/>
    <property type="match status" value="1"/>
</dbReference>
<protein>
    <recommendedName>
        <fullName evidence="7">Phosphatidylglycerol--prolipoprotein diacylglyceryl transferase</fullName>
        <ecNumber evidence="7">2.5.1.145</ecNumber>
    </recommendedName>
</protein>
<dbReference type="PANTHER" id="PTHR30589:SF0">
    <property type="entry name" value="PHOSPHATIDYLGLYCEROL--PROLIPOPROTEIN DIACYLGLYCERYL TRANSFERASE"/>
    <property type="match status" value="1"/>
</dbReference>
<evidence type="ECO:0000313" key="11">
    <source>
        <dbReference type="Proteomes" id="UP000702954"/>
    </source>
</evidence>
<comment type="caution">
    <text evidence="9">The sequence shown here is derived from an EMBL/GenBank/DDBJ whole genome shotgun (WGS) entry which is preliminary data.</text>
</comment>
<evidence type="ECO:0000313" key="10">
    <source>
        <dbReference type="Proteomes" id="UP000294613"/>
    </source>
</evidence>
<dbReference type="Pfam" id="PF01790">
    <property type="entry name" value="LGT"/>
    <property type="match status" value="1"/>
</dbReference>
<dbReference type="NCBIfam" id="NF000778">
    <property type="entry name" value="PRK00052.3-4"/>
    <property type="match status" value="1"/>
</dbReference>
<feature type="transmembrane region" description="Helical" evidence="7">
    <location>
        <begin position="221"/>
        <end position="244"/>
    </location>
</feature>
<dbReference type="GO" id="GO:0042158">
    <property type="term" value="P:lipoprotein biosynthetic process"/>
    <property type="evidence" value="ECO:0007669"/>
    <property type="project" value="UniProtKB-UniRule"/>
</dbReference>
<feature type="transmembrane region" description="Helical" evidence="7">
    <location>
        <begin position="110"/>
        <end position="127"/>
    </location>
</feature>
<evidence type="ECO:0000313" key="9">
    <source>
        <dbReference type="EMBL" id="TCS67868.1"/>
    </source>
</evidence>
<keyword evidence="6 7" id="KW-0472">Membrane</keyword>
<comment type="subcellular location">
    <subcellularLocation>
        <location evidence="7">Cell membrane</location>
        <topology evidence="7">Multi-pass membrane protein</topology>
    </subcellularLocation>
</comment>
<feature type="transmembrane region" description="Helical" evidence="7">
    <location>
        <begin position="86"/>
        <end position="103"/>
    </location>
</feature>
<evidence type="ECO:0000313" key="8">
    <source>
        <dbReference type="EMBL" id="GBU05876.1"/>
    </source>
</evidence>